<dbReference type="EMBL" id="JACTUZ010000104">
    <property type="protein sequence ID" value="MBC9178882.1"/>
    <property type="molecule type" value="Genomic_DNA"/>
</dbReference>
<feature type="domain" description="ABC transmembrane type-1" evidence="8">
    <location>
        <begin position="73"/>
        <end position="248"/>
    </location>
</feature>
<keyword evidence="3" id="KW-1003">Cell membrane</keyword>
<evidence type="ECO:0000256" key="1">
    <source>
        <dbReference type="ARBA" id="ARBA00004651"/>
    </source>
</evidence>
<proteinExistence type="inferred from homology"/>
<feature type="transmembrane region" description="Helical" evidence="7">
    <location>
        <begin position="21"/>
        <end position="41"/>
    </location>
</feature>
<dbReference type="Gene3D" id="1.10.3720.10">
    <property type="entry name" value="MetI-like"/>
    <property type="match status" value="1"/>
</dbReference>
<feature type="transmembrane region" description="Helical" evidence="7">
    <location>
        <begin position="77"/>
        <end position="98"/>
    </location>
</feature>
<evidence type="ECO:0000313" key="10">
    <source>
        <dbReference type="Proteomes" id="UP000603940"/>
    </source>
</evidence>
<dbReference type="InterPro" id="IPR000515">
    <property type="entry name" value="MetI-like"/>
</dbReference>
<dbReference type="PANTHER" id="PTHR30151">
    <property type="entry name" value="ALKANE SULFONATE ABC TRANSPORTER-RELATED, MEMBRANE SUBUNIT"/>
    <property type="match status" value="1"/>
</dbReference>
<evidence type="ECO:0000256" key="3">
    <source>
        <dbReference type="ARBA" id="ARBA00022475"/>
    </source>
</evidence>
<keyword evidence="10" id="KW-1185">Reference proteome</keyword>
<reference evidence="9 10" key="1">
    <citation type="journal article" date="2009" name="Int. J. Syst. Evol. Microbiol.">
        <title>Transfer of Teichococcus ludipueritiae and Muricoccus roseus to the genus Roseomonas, as Roseomonas ludipueritiae comb. nov. and Roseomonas rosea comb. nov., respectively, and emended description of the genus Roseomonas.</title>
        <authorList>
            <person name="Sanchez-Porro C."/>
            <person name="Gallego V."/>
            <person name="Busse H.J."/>
            <person name="Kampfer P."/>
            <person name="Ventosa A."/>
        </authorList>
    </citation>
    <scope>NUCLEOTIDE SEQUENCE [LARGE SCALE GENOMIC DNA]</scope>
    <source>
        <strain evidence="9 10">DSM 14915</strain>
    </source>
</reference>
<keyword evidence="5 7" id="KW-1133">Transmembrane helix</keyword>
<dbReference type="InterPro" id="IPR035906">
    <property type="entry name" value="MetI-like_sf"/>
</dbReference>
<accession>A0ABR7RAM8</accession>
<evidence type="ECO:0000256" key="5">
    <source>
        <dbReference type="ARBA" id="ARBA00022989"/>
    </source>
</evidence>
<comment type="similarity">
    <text evidence="7">Belongs to the binding-protein-dependent transport system permease family.</text>
</comment>
<dbReference type="PROSITE" id="PS50928">
    <property type="entry name" value="ABC_TM1"/>
    <property type="match status" value="1"/>
</dbReference>
<dbReference type="SUPFAM" id="SSF161098">
    <property type="entry name" value="MetI-like"/>
    <property type="match status" value="1"/>
</dbReference>
<gene>
    <name evidence="9" type="ORF">IBL25_18215</name>
</gene>
<name>A0ABR7RAM8_9PROT</name>
<sequence>MRQQLPEAQWRDAAPGFLADHGLLLARLGSALGFLALWWGIAAWAGDRALPDPPAVLRAAAEVMADGSLPRALGATLARVLGAFLLAMLAGSALGILMGRSRMADAAGDFWLVLLLNLPALVVILLAYIWFGQTEAATVVAVALVKLPGVAVALREGARALDPGFEEMARVYRFGTVARWRDVVLPQLQPYLAAAARAGLATAWKIVLVAELLGRPSGVGFEMNLRFQVFDVAGLLAYALTFAAVMLLIEGGLMRPAERRARAWRGLA</sequence>
<organism evidence="9 10">
    <name type="scientific">Pseudoroseomonas ludipueritiae</name>
    <dbReference type="NCBI Taxonomy" id="198093"/>
    <lineage>
        <taxon>Bacteria</taxon>
        <taxon>Pseudomonadati</taxon>
        <taxon>Pseudomonadota</taxon>
        <taxon>Alphaproteobacteria</taxon>
        <taxon>Acetobacterales</taxon>
        <taxon>Acetobacteraceae</taxon>
        <taxon>Pseudoroseomonas</taxon>
    </lineage>
</organism>
<keyword evidence="4 7" id="KW-0812">Transmembrane</keyword>
<dbReference type="RefSeq" id="WP_187779950.1">
    <property type="nucleotide sequence ID" value="NZ_JACTUZ010000104.1"/>
</dbReference>
<evidence type="ECO:0000256" key="2">
    <source>
        <dbReference type="ARBA" id="ARBA00022448"/>
    </source>
</evidence>
<dbReference type="Proteomes" id="UP000603940">
    <property type="component" value="Unassembled WGS sequence"/>
</dbReference>
<evidence type="ECO:0000256" key="4">
    <source>
        <dbReference type="ARBA" id="ARBA00022692"/>
    </source>
</evidence>
<keyword evidence="2 7" id="KW-0813">Transport</keyword>
<protein>
    <submittedName>
        <fullName evidence="9">ABC transporter permease subunit</fullName>
    </submittedName>
</protein>
<comment type="subcellular location">
    <subcellularLocation>
        <location evidence="1 7">Cell membrane</location>
        <topology evidence="1 7">Multi-pass membrane protein</topology>
    </subcellularLocation>
</comment>
<evidence type="ECO:0000313" key="9">
    <source>
        <dbReference type="EMBL" id="MBC9178882.1"/>
    </source>
</evidence>
<dbReference type="Pfam" id="PF00528">
    <property type="entry name" value="BPD_transp_1"/>
    <property type="match status" value="1"/>
</dbReference>
<dbReference type="PANTHER" id="PTHR30151:SF38">
    <property type="entry name" value="ALIPHATIC SULFONATES TRANSPORT PERMEASE PROTEIN SSUC-RELATED"/>
    <property type="match status" value="1"/>
</dbReference>
<feature type="transmembrane region" description="Helical" evidence="7">
    <location>
        <begin position="233"/>
        <end position="253"/>
    </location>
</feature>
<evidence type="ECO:0000256" key="7">
    <source>
        <dbReference type="RuleBase" id="RU363032"/>
    </source>
</evidence>
<evidence type="ECO:0000259" key="8">
    <source>
        <dbReference type="PROSITE" id="PS50928"/>
    </source>
</evidence>
<dbReference type="CDD" id="cd06261">
    <property type="entry name" value="TM_PBP2"/>
    <property type="match status" value="1"/>
</dbReference>
<feature type="transmembrane region" description="Helical" evidence="7">
    <location>
        <begin position="110"/>
        <end position="130"/>
    </location>
</feature>
<comment type="caution">
    <text evidence="9">The sequence shown here is derived from an EMBL/GenBank/DDBJ whole genome shotgun (WGS) entry which is preliminary data.</text>
</comment>
<keyword evidence="6 7" id="KW-0472">Membrane</keyword>
<evidence type="ECO:0000256" key="6">
    <source>
        <dbReference type="ARBA" id="ARBA00023136"/>
    </source>
</evidence>